<dbReference type="Gene3D" id="1.10.10.60">
    <property type="entry name" value="Homeodomain-like"/>
    <property type="match status" value="1"/>
</dbReference>
<reference evidence="5 6" key="2">
    <citation type="submission" date="2017-06" db="EMBL/GenBank/DDBJ databases">
        <authorList>
            <person name="Kim H.J."/>
            <person name="Triplett B.A."/>
        </authorList>
    </citation>
    <scope>NUCLEOTIDE SEQUENCE [LARGE SCALE GENOMIC DNA]</scope>
    <source>
        <strain evidence="5 6">BZC3</strain>
    </source>
</reference>
<dbReference type="InterPro" id="IPR020449">
    <property type="entry name" value="Tscrpt_reg_AraC-type_HTH"/>
</dbReference>
<feature type="domain" description="HTH araC/xylS-type" evidence="4">
    <location>
        <begin position="183"/>
        <end position="280"/>
    </location>
</feature>
<keyword evidence="2" id="KW-0238">DNA-binding</keyword>
<dbReference type="SUPFAM" id="SSF46689">
    <property type="entry name" value="Homeodomain-like"/>
    <property type="match status" value="2"/>
</dbReference>
<dbReference type="PROSITE" id="PS01124">
    <property type="entry name" value="HTH_ARAC_FAMILY_2"/>
    <property type="match status" value="1"/>
</dbReference>
<evidence type="ECO:0000313" key="6">
    <source>
        <dbReference type="Proteomes" id="UP000197024"/>
    </source>
</evidence>
<proteinExistence type="predicted"/>
<dbReference type="EMBL" id="CP021995">
    <property type="protein sequence ID" value="ASD26241.1"/>
    <property type="molecule type" value="Genomic_DNA"/>
</dbReference>
<dbReference type="Proteomes" id="UP000197024">
    <property type="component" value="Chromosome"/>
</dbReference>
<dbReference type="PANTHER" id="PTHR46796">
    <property type="entry name" value="HTH-TYPE TRANSCRIPTIONAL ACTIVATOR RHAS-RELATED"/>
    <property type="match status" value="1"/>
</dbReference>
<dbReference type="GO" id="GO:0043565">
    <property type="term" value="F:sequence-specific DNA binding"/>
    <property type="evidence" value="ECO:0007669"/>
    <property type="project" value="InterPro"/>
</dbReference>
<dbReference type="PROSITE" id="PS00041">
    <property type="entry name" value="HTH_ARAC_FAMILY_1"/>
    <property type="match status" value="1"/>
</dbReference>
<organism evidence="5 6">
    <name type="scientific">Brevundimonas diminuta</name>
    <name type="common">Pseudomonas diminuta</name>
    <dbReference type="NCBI Taxonomy" id="293"/>
    <lineage>
        <taxon>Bacteria</taxon>
        <taxon>Pseudomonadati</taxon>
        <taxon>Pseudomonadota</taxon>
        <taxon>Alphaproteobacteria</taxon>
        <taxon>Caulobacterales</taxon>
        <taxon>Caulobacteraceae</taxon>
        <taxon>Brevundimonas</taxon>
    </lineage>
</organism>
<dbReference type="InterPro" id="IPR009057">
    <property type="entry name" value="Homeodomain-like_sf"/>
</dbReference>
<sequence length="297" mass="32662">MPPDRPDPRARSARMQVSTLLESDVLSVRHIRCGGERRHESDEECTRSTVLVLPCRGLFTHRVGRDAVVADPGRLIVFNARETYRISHPVPGGDDCLSLTPSACTLEEMIPGGLVGAGPEPTLLARSFGVDMQTRALAARLSRPAGLFTEIDREAMALEILQRTFQGAPRRDGGSWGQKRLVERARMILGAEPERRWTLRDAAREVGVSPIYLTQVFQRVEGVSLYRWLVQARLGRALHLLAEAPCLAVLAHDLGFSSQSHFGAAFRAAFGDTPARFRQRLRRDGRAAPVSGPGTSP</sequence>
<dbReference type="InterPro" id="IPR018062">
    <property type="entry name" value="HTH_AraC-typ_CS"/>
</dbReference>
<gene>
    <name evidence="5" type="ORF">CD943_04650</name>
</gene>
<dbReference type="AlphaFoldDB" id="A0A1Z3LVQ4"/>
<evidence type="ECO:0000256" key="3">
    <source>
        <dbReference type="ARBA" id="ARBA00023163"/>
    </source>
</evidence>
<evidence type="ECO:0000259" key="4">
    <source>
        <dbReference type="PROSITE" id="PS01124"/>
    </source>
</evidence>
<accession>A0A1Z3LVQ4</accession>
<dbReference type="InterPro" id="IPR050204">
    <property type="entry name" value="AraC_XylS_family_regulators"/>
</dbReference>
<protein>
    <submittedName>
        <fullName evidence="5">AraC family transcriptional regulator</fullName>
    </submittedName>
</protein>
<evidence type="ECO:0000256" key="1">
    <source>
        <dbReference type="ARBA" id="ARBA00023015"/>
    </source>
</evidence>
<dbReference type="InterPro" id="IPR018060">
    <property type="entry name" value="HTH_AraC"/>
</dbReference>
<dbReference type="SMART" id="SM00342">
    <property type="entry name" value="HTH_ARAC"/>
    <property type="match status" value="1"/>
</dbReference>
<name>A0A1Z3LVQ4_BREDI</name>
<dbReference type="PRINTS" id="PR00032">
    <property type="entry name" value="HTHARAC"/>
</dbReference>
<evidence type="ECO:0000313" key="5">
    <source>
        <dbReference type="EMBL" id="ASD26241.1"/>
    </source>
</evidence>
<reference evidence="5 6" key="1">
    <citation type="submission" date="2017-06" db="EMBL/GenBank/DDBJ databases">
        <title>Biodegradation of gentamicin by bacterial consortia AMQD4 in synthetic medium and raw gentamicin sewage.</title>
        <authorList>
            <person name="Chang H."/>
            <person name="Feng Y."/>
            <person name="Li Z."/>
            <person name="Xue J."/>
            <person name="Cheng D."/>
        </authorList>
    </citation>
    <scope>NUCLEOTIDE SEQUENCE [LARGE SCALE GENOMIC DNA]</scope>
    <source>
        <strain evidence="5 6">BZC3</strain>
    </source>
</reference>
<evidence type="ECO:0000256" key="2">
    <source>
        <dbReference type="ARBA" id="ARBA00023125"/>
    </source>
</evidence>
<dbReference type="GO" id="GO:0003700">
    <property type="term" value="F:DNA-binding transcription factor activity"/>
    <property type="evidence" value="ECO:0007669"/>
    <property type="project" value="InterPro"/>
</dbReference>
<dbReference type="Pfam" id="PF12833">
    <property type="entry name" value="HTH_18"/>
    <property type="match status" value="1"/>
</dbReference>
<keyword evidence="3" id="KW-0804">Transcription</keyword>
<keyword evidence="1" id="KW-0805">Transcription regulation</keyword>